<sequence>MESCVFQCAEHNNSTTGKRCEIAILPLLERYWIAVTVGLIVHSGCYGRNTQQKTEEDTEKQRDAQGMHTKTNAEMRAGCVK</sequence>
<accession>A0ABP7ENM6</accession>
<organism evidence="2 3">
    <name type="scientific">Oceanisphaera sediminis</name>
    <dbReference type="NCBI Taxonomy" id="981381"/>
    <lineage>
        <taxon>Bacteria</taxon>
        <taxon>Pseudomonadati</taxon>
        <taxon>Pseudomonadota</taxon>
        <taxon>Gammaproteobacteria</taxon>
        <taxon>Aeromonadales</taxon>
        <taxon>Aeromonadaceae</taxon>
        <taxon>Oceanisphaera</taxon>
    </lineage>
</organism>
<gene>
    <name evidence="2" type="ORF">GCM10022421_33020</name>
</gene>
<keyword evidence="3" id="KW-1185">Reference proteome</keyword>
<evidence type="ECO:0000256" key="1">
    <source>
        <dbReference type="SAM" id="MobiDB-lite"/>
    </source>
</evidence>
<comment type="caution">
    <text evidence="2">The sequence shown here is derived from an EMBL/GenBank/DDBJ whole genome shotgun (WGS) entry which is preliminary data.</text>
</comment>
<dbReference type="RefSeq" id="WP_344965874.1">
    <property type="nucleotide sequence ID" value="NZ_BAABDS010000049.1"/>
</dbReference>
<feature type="compositionally biased region" description="Basic and acidic residues" evidence="1">
    <location>
        <begin position="53"/>
        <end position="65"/>
    </location>
</feature>
<evidence type="ECO:0008006" key="4">
    <source>
        <dbReference type="Google" id="ProtNLM"/>
    </source>
</evidence>
<reference evidence="3" key="1">
    <citation type="journal article" date="2019" name="Int. J. Syst. Evol. Microbiol.">
        <title>The Global Catalogue of Microorganisms (GCM) 10K type strain sequencing project: providing services to taxonomists for standard genome sequencing and annotation.</title>
        <authorList>
            <consortium name="The Broad Institute Genomics Platform"/>
            <consortium name="The Broad Institute Genome Sequencing Center for Infectious Disease"/>
            <person name="Wu L."/>
            <person name="Ma J."/>
        </authorList>
    </citation>
    <scope>NUCLEOTIDE SEQUENCE [LARGE SCALE GENOMIC DNA]</scope>
    <source>
        <strain evidence="3">JCM 17329</strain>
    </source>
</reference>
<protein>
    <recommendedName>
        <fullName evidence="4">Secreted protein</fullName>
    </recommendedName>
</protein>
<evidence type="ECO:0000313" key="2">
    <source>
        <dbReference type="EMBL" id="GAA3721825.1"/>
    </source>
</evidence>
<evidence type="ECO:0000313" key="3">
    <source>
        <dbReference type="Proteomes" id="UP001501479"/>
    </source>
</evidence>
<proteinExistence type="predicted"/>
<feature type="region of interest" description="Disordered" evidence="1">
    <location>
        <begin position="49"/>
        <end position="81"/>
    </location>
</feature>
<name>A0ABP7ENM6_9GAMM</name>
<dbReference type="Proteomes" id="UP001501479">
    <property type="component" value="Unassembled WGS sequence"/>
</dbReference>
<dbReference type="EMBL" id="BAABDS010000049">
    <property type="protein sequence ID" value="GAA3721825.1"/>
    <property type="molecule type" value="Genomic_DNA"/>
</dbReference>